<evidence type="ECO:0000313" key="4">
    <source>
        <dbReference type="EMBL" id="KPL79873.1"/>
    </source>
</evidence>
<dbReference type="InterPro" id="IPR000421">
    <property type="entry name" value="FA58C"/>
</dbReference>
<feature type="transmembrane region" description="Helical" evidence="1">
    <location>
        <begin position="392"/>
        <end position="410"/>
    </location>
</feature>
<feature type="transmembrane region" description="Helical" evidence="1">
    <location>
        <begin position="449"/>
        <end position="466"/>
    </location>
</feature>
<feature type="transmembrane region" description="Helical" evidence="1">
    <location>
        <begin position="291"/>
        <end position="310"/>
    </location>
</feature>
<keyword evidence="5" id="KW-1185">Reference proteome</keyword>
<dbReference type="InterPro" id="IPR008979">
    <property type="entry name" value="Galactose-bd-like_sf"/>
</dbReference>
<dbReference type="RefSeq" id="WP_062417368.1">
    <property type="nucleotide sequence ID" value="NZ_DF967974.1"/>
</dbReference>
<keyword evidence="1" id="KW-0472">Membrane</keyword>
<dbReference type="EMBL" id="LGCM01000045">
    <property type="protein sequence ID" value="KPL79873.1"/>
    <property type="molecule type" value="Genomic_DNA"/>
</dbReference>
<protein>
    <recommendedName>
        <fullName evidence="2">F5/8 type C domain-containing protein</fullName>
    </recommendedName>
</protein>
<name>A0A0P6Y4E5_9CHLR</name>
<keyword evidence="1" id="KW-0812">Transmembrane</keyword>
<feature type="transmembrane region" description="Helical" evidence="1">
    <location>
        <begin position="220"/>
        <end position="239"/>
    </location>
</feature>
<dbReference type="Gene3D" id="2.60.120.260">
    <property type="entry name" value="Galactose-binding domain-like"/>
    <property type="match status" value="1"/>
</dbReference>
<feature type="transmembrane region" description="Helical" evidence="1">
    <location>
        <begin position="419"/>
        <end position="437"/>
    </location>
</feature>
<sequence length="664" mass="70824">MNLIGLSVGLFLVGLSLGLAAGRRLPLGVLAGSAYLLGAAAWAAVTAVILVLGIPYTLISAGLGTAAVGLAALLWARRRGELNLSRAQGLVLAGSGLLFTLLAALGTRFNFSQATGDSVVKILTGRALVLDGLSASVQANLQGNSLLPVSLQAAAYWVGAEYHVLHQPLTALSLCTLFLTLGVRSLRALGAQAGTARTAAGLTLGGFAASYLFLFHSGHIHDNLTAAAFLFTGMVSLWWAQREPEAGWLGLAAAAFTGLSLTRIDGALYGLLSLAVFLSLGAVPPARLLRVCAPFLALAGLWMGRILFFGPSGTNYLNAGNAAFILAALAGFALLLAAAQRWPSLARVWLPRLHWVELAAVGLAFAVFTLAAPQTMLQSLRVTADNLLFKGWWWGPLWLVVLGLGLLALTQPALPAERIFSLGIGVFFLFLMTESGLRDPYRYGIGDSANRAVLHILPVVMFYLLLKFSPGRAPDPSAEARLRSGGRYAAALLMAGGLFAGVSLLWAFQPQDYARSAQVAEGAAAFTEETGIEWALRGFADERFAQAGNSGPLTLTLDLGHVRRASVLEVKSGYQGEGRGIAAVFSDYRWETSADGRAWQVVYDSRAGDAGRRRTVSETVYQYPLAQQGEFRYVRLRYRGGPDQRLMLWRLSVYSHSPDGFFRP</sequence>
<feature type="transmembrane region" description="Helical" evidence="1">
    <location>
        <begin position="165"/>
        <end position="183"/>
    </location>
</feature>
<evidence type="ECO:0000313" key="3">
    <source>
        <dbReference type="EMBL" id="KPL79845.1"/>
    </source>
</evidence>
<evidence type="ECO:0000259" key="2">
    <source>
        <dbReference type="PROSITE" id="PS50022"/>
    </source>
</evidence>
<proteinExistence type="predicted"/>
<evidence type="ECO:0000256" key="1">
    <source>
        <dbReference type="SAM" id="Phobius"/>
    </source>
</evidence>
<feature type="transmembrane region" description="Helical" evidence="1">
    <location>
        <begin position="354"/>
        <end position="372"/>
    </location>
</feature>
<feature type="transmembrane region" description="Helical" evidence="1">
    <location>
        <begin position="246"/>
        <end position="261"/>
    </location>
</feature>
<feature type="transmembrane region" description="Helical" evidence="1">
    <location>
        <begin position="195"/>
        <end position="214"/>
    </location>
</feature>
<dbReference type="AlphaFoldDB" id="A0A0P6Y4E5"/>
<feature type="domain" description="F5/8 type C" evidence="2">
    <location>
        <begin position="491"/>
        <end position="656"/>
    </location>
</feature>
<organism evidence="4 5">
    <name type="scientific">Levilinea saccharolytica</name>
    <dbReference type="NCBI Taxonomy" id="229921"/>
    <lineage>
        <taxon>Bacteria</taxon>
        <taxon>Bacillati</taxon>
        <taxon>Chloroflexota</taxon>
        <taxon>Anaerolineae</taxon>
        <taxon>Anaerolineales</taxon>
        <taxon>Anaerolineaceae</taxon>
        <taxon>Levilinea</taxon>
    </lineage>
</organism>
<evidence type="ECO:0000313" key="5">
    <source>
        <dbReference type="Proteomes" id="UP000050501"/>
    </source>
</evidence>
<dbReference type="OrthoDB" id="5513218at2"/>
<feature type="transmembrane region" description="Helical" evidence="1">
    <location>
        <begin position="322"/>
        <end position="342"/>
    </location>
</feature>
<gene>
    <name evidence="3" type="ORF">ADN01_12900</name>
    <name evidence="4" type="ORF">ADN01_13175</name>
</gene>
<dbReference type="Proteomes" id="UP000050501">
    <property type="component" value="Unassembled WGS sequence"/>
</dbReference>
<feature type="transmembrane region" description="Helical" evidence="1">
    <location>
        <begin position="487"/>
        <end position="508"/>
    </location>
</feature>
<feature type="transmembrane region" description="Helical" evidence="1">
    <location>
        <begin position="87"/>
        <end position="105"/>
    </location>
</feature>
<keyword evidence="1" id="KW-1133">Transmembrane helix</keyword>
<comment type="caution">
    <text evidence="4">The sequence shown here is derived from an EMBL/GenBank/DDBJ whole genome shotgun (WGS) entry which is preliminary data.</text>
</comment>
<dbReference type="PROSITE" id="PS50022">
    <property type="entry name" value="FA58C_3"/>
    <property type="match status" value="1"/>
</dbReference>
<accession>A0A0P6Y4E5</accession>
<feature type="transmembrane region" description="Helical" evidence="1">
    <location>
        <begin position="44"/>
        <end position="75"/>
    </location>
</feature>
<reference evidence="4 5" key="1">
    <citation type="submission" date="2015-07" db="EMBL/GenBank/DDBJ databases">
        <title>Genome sequence of Levilinea saccharolytica DSM 16555.</title>
        <authorList>
            <person name="Hemp J."/>
            <person name="Ward L.M."/>
            <person name="Pace L.A."/>
            <person name="Fischer W.W."/>
        </authorList>
    </citation>
    <scope>NUCLEOTIDE SEQUENCE [LARGE SCALE GENOMIC DNA]</scope>
    <source>
        <strain evidence="4 5">KIBI-1</strain>
    </source>
</reference>
<dbReference type="EMBL" id="LGCM01000045">
    <property type="protein sequence ID" value="KPL79845.1"/>
    <property type="molecule type" value="Genomic_DNA"/>
</dbReference>
<dbReference type="SUPFAM" id="SSF49785">
    <property type="entry name" value="Galactose-binding domain-like"/>
    <property type="match status" value="1"/>
</dbReference>